<dbReference type="Pfam" id="PF01547">
    <property type="entry name" value="SBP_bac_1"/>
    <property type="match status" value="1"/>
</dbReference>
<evidence type="ECO:0000313" key="2">
    <source>
        <dbReference type="EMBL" id="UOQ87324.1"/>
    </source>
</evidence>
<dbReference type="PANTHER" id="PTHR43649">
    <property type="entry name" value="ARABINOSE-BINDING PROTEIN-RELATED"/>
    <property type="match status" value="1"/>
</dbReference>
<dbReference type="Gene3D" id="3.40.190.10">
    <property type="entry name" value="Periplasmic binding protein-like II"/>
    <property type="match status" value="1"/>
</dbReference>
<protein>
    <submittedName>
        <fullName evidence="2">Extracellular solute-binding protein</fullName>
    </submittedName>
</protein>
<dbReference type="SUPFAM" id="SSF53850">
    <property type="entry name" value="Periplasmic binding protein-like II"/>
    <property type="match status" value="1"/>
</dbReference>
<dbReference type="RefSeq" id="WP_244747762.1">
    <property type="nucleotide sequence ID" value="NZ_CP095071.1"/>
</dbReference>
<organism evidence="2 3">
    <name type="scientific">Gracilibacillus salinarum</name>
    <dbReference type="NCBI Taxonomy" id="2932255"/>
    <lineage>
        <taxon>Bacteria</taxon>
        <taxon>Bacillati</taxon>
        <taxon>Bacillota</taxon>
        <taxon>Bacilli</taxon>
        <taxon>Bacillales</taxon>
        <taxon>Bacillaceae</taxon>
        <taxon>Gracilibacillus</taxon>
    </lineage>
</organism>
<keyword evidence="1" id="KW-0732">Signal</keyword>
<dbReference type="PROSITE" id="PS51257">
    <property type="entry name" value="PROKAR_LIPOPROTEIN"/>
    <property type="match status" value="1"/>
</dbReference>
<feature type="chain" id="PRO_5047036508" evidence="1">
    <location>
        <begin position="20"/>
        <end position="420"/>
    </location>
</feature>
<dbReference type="Proteomes" id="UP000831537">
    <property type="component" value="Chromosome"/>
</dbReference>
<dbReference type="InterPro" id="IPR050490">
    <property type="entry name" value="Bact_solute-bd_prot1"/>
</dbReference>
<evidence type="ECO:0000256" key="1">
    <source>
        <dbReference type="SAM" id="SignalP"/>
    </source>
</evidence>
<keyword evidence="3" id="KW-1185">Reference proteome</keyword>
<proteinExistence type="predicted"/>
<sequence length="420" mass="47455">MKKTLTFLLISMMAIFLSACGGDDPNTIEFWTPLTGDDGAYMDQLVEDYNATEPEFKVKHVVTSDMYTKMYTVLNSGNGVPDLSIIHADRVPSFVSQDLLEPMSSVMEAQPDLNQENYLSEAWNAGNIDDTQYTIPLDIHGSAMYYNKDLLAKYGVENWLDDNVVTFDEMLSLQGELEEGDYVLNDALLSWVLLAQIQNLGGDIQENGEPAVNTEEMRQSIEAVKELADADLMTPYGEDGYLMFQSGNVLFSTDGTWSSTGHAQVEGLNFGVTNIYSFEPTVFHNRSSSHLFSMLKNEERTDEKEQGIADFLEYVRQHSIEWAEAGQIVASVDVIESPDYEQYMQSFFTSTEEEKESLYIYTYEHYPYIAEAMDNYVADLVHGEMDIDQGLEEMQKFVEDKVEEGSLDIENAETEEAAEE</sequence>
<feature type="signal peptide" evidence="1">
    <location>
        <begin position="1"/>
        <end position="19"/>
    </location>
</feature>
<name>A0ABY4GST3_9BACI</name>
<gene>
    <name evidence="2" type="ORF">MUN87_10745</name>
</gene>
<accession>A0ABY4GST3</accession>
<reference evidence="2 3" key="1">
    <citation type="submission" date="2022-04" db="EMBL/GenBank/DDBJ databases">
        <title>Gracilibacillus sp. isolated from saltern.</title>
        <authorList>
            <person name="Won M."/>
            <person name="Lee C.-M."/>
            <person name="Woen H.-Y."/>
            <person name="Kwon S.-W."/>
        </authorList>
    </citation>
    <scope>NUCLEOTIDE SEQUENCE [LARGE SCALE GENOMIC DNA]</scope>
    <source>
        <strain evidence="2 3">SSPM10-3</strain>
    </source>
</reference>
<dbReference type="EMBL" id="CP095071">
    <property type="protein sequence ID" value="UOQ87324.1"/>
    <property type="molecule type" value="Genomic_DNA"/>
</dbReference>
<evidence type="ECO:0000313" key="3">
    <source>
        <dbReference type="Proteomes" id="UP000831537"/>
    </source>
</evidence>
<dbReference type="InterPro" id="IPR006059">
    <property type="entry name" value="SBP"/>
</dbReference>